<dbReference type="Proteomes" id="UP000595230">
    <property type="component" value="Segment"/>
</dbReference>
<evidence type="ECO:0000313" key="2">
    <source>
        <dbReference type="EMBL" id="QPX76741.1"/>
    </source>
</evidence>
<accession>A0A7T3NBN1</accession>
<protein>
    <submittedName>
        <fullName evidence="2">Uncharacterized protein</fullName>
    </submittedName>
</protein>
<evidence type="ECO:0000313" key="3">
    <source>
        <dbReference type="Proteomes" id="UP000595230"/>
    </source>
</evidence>
<name>A0A7T3NBN1_9CAUD</name>
<organism evidence="2 3">
    <name type="scientific">Serratia phage vB_SmaM_Yaphecito</name>
    <dbReference type="NCBI Taxonomy" id="2777368"/>
    <lineage>
        <taxon>Viruses</taxon>
        <taxon>Duplodnaviria</taxon>
        <taxon>Heunggongvirae</taxon>
        <taxon>Uroviricota</taxon>
        <taxon>Caudoviricetes</taxon>
        <taxon>Chimalliviridae</taxon>
        <taxon>Moabitevirus</taxon>
        <taxon>Moabitevirus moabite</taxon>
    </lineage>
</organism>
<evidence type="ECO:0000256" key="1">
    <source>
        <dbReference type="SAM" id="MobiDB-lite"/>
    </source>
</evidence>
<proteinExistence type="predicted"/>
<feature type="region of interest" description="Disordered" evidence="1">
    <location>
        <begin position="1"/>
        <end position="32"/>
    </location>
</feature>
<reference evidence="2 3" key="1">
    <citation type="submission" date="2020-09" db="EMBL/GenBank/DDBJ databases">
        <authorList>
            <person name="Bustos Y."/>
            <person name="Adams S."/>
            <person name="Bishop E."/>
            <person name="Cobbley H."/>
            <person name="Haycock D."/>
            <person name="Hoopes M."/>
            <person name="Newey C."/>
            <person name="Thompson D."/>
            <person name="Carr E."/>
            <person name="Breakwell D.P."/>
            <person name="Grose J.H."/>
        </authorList>
    </citation>
    <scope>NUCLEOTIDE SEQUENCE [LARGE SCALE GENOMIC DNA]</scope>
</reference>
<sequence>MGAKCQQLLWRDRGNSTGKPGAIPGGVTQLGT</sequence>
<dbReference type="EMBL" id="MW021758">
    <property type="protein sequence ID" value="QPX76741.1"/>
    <property type="molecule type" value="Genomic_DNA"/>
</dbReference>